<keyword evidence="3 5" id="KW-0067">ATP-binding</keyword>
<dbReference type="Pfam" id="PF01219">
    <property type="entry name" value="DAGK_prokar"/>
    <property type="match status" value="1"/>
</dbReference>
<comment type="subcellular location">
    <subcellularLocation>
        <location evidence="5">Cell inner membrane</location>
        <topology evidence="5">Multi-pass membrane protein</topology>
    </subcellularLocation>
</comment>
<evidence type="ECO:0000256" key="5">
    <source>
        <dbReference type="RuleBase" id="RU363065"/>
    </source>
</evidence>
<proteinExistence type="inferred from homology"/>
<feature type="binding site" evidence="3">
    <location>
        <begin position="111"/>
        <end position="112"/>
    </location>
    <ligand>
        <name>ATP</name>
        <dbReference type="ChEBI" id="CHEBI:30616"/>
    </ligand>
</feature>
<keyword evidence="4" id="KW-0460">Magnesium</keyword>
<evidence type="ECO:0000256" key="1">
    <source>
        <dbReference type="PIRSR" id="PIRSR600829-1"/>
    </source>
</evidence>
<evidence type="ECO:0000313" key="6">
    <source>
        <dbReference type="EMBL" id="HHI88903.1"/>
    </source>
</evidence>
<feature type="transmembrane region" description="Helical" evidence="5">
    <location>
        <begin position="71"/>
        <end position="92"/>
    </location>
</feature>
<dbReference type="GO" id="GO:0046872">
    <property type="term" value="F:metal ion binding"/>
    <property type="evidence" value="ECO:0007669"/>
    <property type="project" value="UniProtKB-KW"/>
</dbReference>
<feature type="binding site" evidence="3">
    <location>
        <position position="93"/>
    </location>
    <ligand>
        <name>ATP</name>
        <dbReference type="ChEBI" id="CHEBI:30616"/>
    </ligand>
</feature>
<dbReference type="InterPro" id="IPR000829">
    <property type="entry name" value="DAGK"/>
</dbReference>
<dbReference type="InterPro" id="IPR033718">
    <property type="entry name" value="DAGK_prok"/>
</dbReference>
<dbReference type="PANTHER" id="PTHR34299:SF1">
    <property type="entry name" value="DIACYLGLYCEROL KINASE"/>
    <property type="match status" value="1"/>
</dbReference>
<dbReference type="Gene3D" id="1.10.3830.10">
    <property type="entry name" value="Diacylglycerol kinase (DAGK) domain"/>
    <property type="match status" value="1"/>
</dbReference>
<comment type="caution">
    <text evidence="6">The sequence shown here is derived from an EMBL/GenBank/DDBJ whole genome shotgun (WGS) entry which is preliminary data.</text>
</comment>
<keyword evidence="5" id="KW-1133">Transmembrane helix</keyword>
<keyword evidence="5" id="KW-0997">Cell inner membrane</keyword>
<feature type="binding site" evidence="3">
    <location>
        <position position="45"/>
    </location>
    <ligand>
        <name>ATP</name>
        <dbReference type="ChEBI" id="CHEBI:30616"/>
    </ligand>
</feature>
<evidence type="ECO:0000256" key="4">
    <source>
        <dbReference type="PIRSR" id="PIRSR600829-4"/>
    </source>
</evidence>
<dbReference type="AlphaFoldDB" id="A0A7V5U177"/>
<gene>
    <name evidence="6" type="ORF">ENK01_03025</name>
</gene>
<dbReference type="CDD" id="cd14264">
    <property type="entry name" value="DAGK_IM"/>
    <property type="match status" value="1"/>
</dbReference>
<dbReference type="GO" id="GO:0004143">
    <property type="term" value="F:ATP-dependent diacylglycerol kinase activity"/>
    <property type="evidence" value="ECO:0007669"/>
    <property type="project" value="UniProtKB-EC"/>
</dbReference>
<protein>
    <recommendedName>
        <fullName evidence="5">Diacylglycerol kinase</fullName>
        <ecNumber evidence="5">2.7.1.107</ecNumber>
    </recommendedName>
</protein>
<feature type="binding site" evidence="2">
    <location>
        <begin position="47"/>
        <end position="51"/>
    </location>
    <ligand>
        <name>substrate</name>
    </ligand>
</feature>
<dbReference type="PANTHER" id="PTHR34299">
    <property type="entry name" value="DIACYLGLYCEROL KINASE"/>
    <property type="match status" value="1"/>
</dbReference>
<dbReference type="EMBL" id="DROP01000204">
    <property type="protein sequence ID" value="HHI88903.1"/>
    <property type="molecule type" value="Genomic_DNA"/>
</dbReference>
<feature type="active site" description="Proton acceptor" evidence="1">
    <location>
        <position position="86"/>
    </location>
</feature>
<keyword evidence="5 6" id="KW-0418">Kinase</keyword>
<keyword evidence="5" id="KW-0443">Lipid metabolism</keyword>
<evidence type="ECO:0000256" key="3">
    <source>
        <dbReference type="PIRSR" id="PIRSR600829-3"/>
    </source>
</evidence>
<dbReference type="GO" id="GO:0005524">
    <property type="term" value="F:ATP binding"/>
    <property type="evidence" value="ECO:0007669"/>
    <property type="project" value="UniProtKB-KW"/>
</dbReference>
<feature type="transmembrane region" description="Helical" evidence="5">
    <location>
        <begin position="113"/>
        <end position="134"/>
    </location>
</feature>
<keyword evidence="5" id="KW-0812">Transmembrane</keyword>
<dbReference type="GO" id="GO:0005886">
    <property type="term" value="C:plasma membrane"/>
    <property type="evidence" value="ECO:0007669"/>
    <property type="project" value="UniProtKB-SubCell"/>
</dbReference>
<evidence type="ECO:0000256" key="2">
    <source>
        <dbReference type="PIRSR" id="PIRSR600829-2"/>
    </source>
</evidence>
<keyword evidence="4" id="KW-0479">Metal-binding</keyword>
<organism evidence="6">
    <name type="scientific">Hellea balneolensis</name>
    <dbReference type="NCBI Taxonomy" id="287478"/>
    <lineage>
        <taxon>Bacteria</taxon>
        <taxon>Pseudomonadati</taxon>
        <taxon>Pseudomonadota</taxon>
        <taxon>Alphaproteobacteria</taxon>
        <taxon>Maricaulales</taxon>
        <taxon>Robiginitomaculaceae</taxon>
        <taxon>Hellea</taxon>
    </lineage>
</organism>
<comment type="function">
    <text evidence="5">Catalyzes the ATP-dependent phosphorylation of sn-l,2-diacylglycerol (DAG) to phosphatidic acid. Involved in the recycling of diacylglycerol produced as a by-product during membrane-derived oligosaccharide (MDO) biosynthesis.</text>
</comment>
<keyword evidence="5" id="KW-0808">Transferase</keyword>
<feature type="binding site" evidence="4">
    <location>
        <position position="45"/>
    </location>
    <ligand>
        <name>a divalent metal cation</name>
        <dbReference type="ChEBI" id="CHEBI:60240"/>
    </ligand>
</feature>
<comment type="cofactor">
    <cofactor evidence="4">
        <name>Mg(2+)</name>
        <dbReference type="ChEBI" id="CHEBI:18420"/>
    </cofactor>
    <text evidence="4">Mn(2+), Zn(2+), Cd(2+) and Co(2+) support activity to lesser extents.</text>
</comment>
<comment type="similarity">
    <text evidence="5">Belongs to the bacterial diacylglycerol kinase family.</text>
</comment>
<reference evidence="6" key="1">
    <citation type="journal article" date="2020" name="mSystems">
        <title>Genome- and Community-Level Interaction Insights into Carbon Utilization and Element Cycling Functions of Hydrothermarchaeota in Hydrothermal Sediment.</title>
        <authorList>
            <person name="Zhou Z."/>
            <person name="Liu Y."/>
            <person name="Xu W."/>
            <person name="Pan J."/>
            <person name="Luo Z.H."/>
            <person name="Li M."/>
        </authorList>
    </citation>
    <scope>NUCLEOTIDE SEQUENCE [LARGE SCALE GENOMIC DNA]</scope>
    <source>
        <strain evidence="6">HyVt-538</strain>
    </source>
</reference>
<keyword evidence="3 5" id="KW-0547">Nucleotide-binding</keyword>
<accession>A0A7V5U177</accession>
<keyword evidence="5" id="KW-1003">Cell membrane</keyword>
<keyword evidence="5" id="KW-0472">Membrane</keyword>
<dbReference type="Proteomes" id="UP000885806">
    <property type="component" value="Unassembled WGS sequence"/>
</dbReference>
<name>A0A7V5U177_9PROT</name>
<dbReference type="GO" id="GO:0006654">
    <property type="term" value="P:phosphatidic acid biosynthetic process"/>
    <property type="evidence" value="ECO:0007669"/>
    <property type="project" value="InterPro"/>
</dbReference>
<feature type="binding site" evidence="4">
    <location>
        <position position="93"/>
    </location>
    <ligand>
        <name>a divalent metal cation</name>
        <dbReference type="ChEBI" id="CHEBI:60240"/>
    </ligand>
</feature>
<dbReference type="EC" id="2.7.1.107" evidence="5"/>
<comment type="catalytic activity">
    <reaction evidence="5">
        <text>a 1,2-diacyl-sn-glycerol + ATP = a 1,2-diacyl-sn-glycero-3-phosphate + ADP + H(+)</text>
        <dbReference type="Rhea" id="RHEA:10272"/>
        <dbReference type="ChEBI" id="CHEBI:15378"/>
        <dbReference type="ChEBI" id="CHEBI:17815"/>
        <dbReference type="ChEBI" id="CHEBI:30616"/>
        <dbReference type="ChEBI" id="CHEBI:58608"/>
        <dbReference type="ChEBI" id="CHEBI:456216"/>
        <dbReference type="EC" id="2.7.1.107"/>
    </reaction>
</comment>
<keyword evidence="5" id="KW-1208">Phospholipid metabolism</keyword>
<feature type="transmembrane region" description="Helical" evidence="5">
    <location>
        <begin position="46"/>
        <end position="65"/>
    </location>
</feature>
<feature type="binding site" evidence="2">
    <location>
        <position position="86"/>
    </location>
    <ligand>
        <name>substrate</name>
    </ligand>
</feature>
<sequence>MEKSGFAKRDARRALGLGPLGLFWYQLRRTLRTSFGGGAYLFHAELAAKIEFVLYLLVLVLYWFIDARLQAFLITTVLFLLLLAVEALNTAIEVIIDRISPEYSLTGKHAKDLGAFAVACCLLLNGIFIGTVVYQSLAG</sequence>